<proteinExistence type="predicted"/>
<organism evidence="2 3">
    <name type="scientific">Parthenolecanium corni</name>
    <dbReference type="NCBI Taxonomy" id="536013"/>
    <lineage>
        <taxon>Eukaryota</taxon>
        <taxon>Metazoa</taxon>
        <taxon>Ecdysozoa</taxon>
        <taxon>Arthropoda</taxon>
        <taxon>Hexapoda</taxon>
        <taxon>Insecta</taxon>
        <taxon>Pterygota</taxon>
        <taxon>Neoptera</taxon>
        <taxon>Paraneoptera</taxon>
        <taxon>Hemiptera</taxon>
        <taxon>Sternorrhyncha</taxon>
        <taxon>Coccoidea</taxon>
        <taxon>Coccidae</taxon>
        <taxon>Parthenolecanium</taxon>
    </lineage>
</organism>
<dbReference type="EMBL" id="JBBCAQ010000002">
    <property type="protein sequence ID" value="KAK7605594.1"/>
    <property type="molecule type" value="Genomic_DNA"/>
</dbReference>
<name>A0AAN9U3L5_9HEMI</name>
<accession>A0AAN9U3L5</accession>
<feature type="region of interest" description="Disordered" evidence="1">
    <location>
        <begin position="103"/>
        <end position="133"/>
    </location>
</feature>
<feature type="compositionally biased region" description="Basic residues" evidence="1">
    <location>
        <begin position="190"/>
        <end position="202"/>
    </location>
</feature>
<dbReference type="AlphaFoldDB" id="A0AAN9U3L5"/>
<protein>
    <submittedName>
        <fullName evidence="2">Uncharacterized protein</fullName>
    </submittedName>
</protein>
<keyword evidence="3" id="KW-1185">Reference proteome</keyword>
<feature type="compositionally biased region" description="Basic and acidic residues" evidence="1">
    <location>
        <begin position="209"/>
        <end position="229"/>
    </location>
</feature>
<gene>
    <name evidence="2" type="ORF">V9T40_007452</name>
</gene>
<feature type="region of interest" description="Disordered" evidence="1">
    <location>
        <begin position="174"/>
        <end position="267"/>
    </location>
</feature>
<evidence type="ECO:0000256" key="1">
    <source>
        <dbReference type="SAM" id="MobiDB-lite"/>
    </source>
</evidence>
<reference evidence="2 3" key="1">
    <citation type="submission" date="2024-03" db="EMBL/GenBank/DDBJ databases">
        <title>Adaptation during the transition from Ophiocordyceps entomopathogen to insect associate is accompanied by gene loss and intensified selection.</title>
        <authorList>
            <person name="Ward C.M."/>
            <person name="Onetto C.A."/>
            <person name="Borneman A.R."/>
        </authorList>
    </citation>
    <scope>NUCLEOTIDE SEQUENCE [LARGE SCALE GENOMIC DNA]</scope>
    <source>
        <strain evidence="2">AWRI1</strain>
        <tissue evidence="2">Single Adult Female</tissue>
    </source>
</reference>
<evidence type="ECO:0000313" key="3">
    <source>
        <dbReference type="Proteomes" id="UP001367676"/>
    </source>
</evidence>
<evidence type="ECO:0000313" key="2">
    <source>
        <dbReference type="EMBL" id="KAK7605594.1"/>
    </source>
</evidence>
<sequence length="287" mass="31524">MVSRRRVGDGNVVVIGSIFEYIMWPTGVRRSSILLTHEYSYSYSYYHHPRPRRYTHRASAHLTSIVEFSTWPSGAGNEKLKSRGAARREKSYVRTRTLNLIFKGGGSDWRAGPGPDPGPSPSPGHGSRTESRDVASYRVGGNCKCDIALRCVASCELRRMIDRGAIRVALNLPSAFPIPTSDGAGDRTIRNRSHTYSLRKQKPALENSTTRRDATRRAAPKEDEQELRRFLVSQSRGPWPGARDPGPEDGEVKKRSSSGCDDEDPIDCRHLTSAAAAAAAATGGGEN</sequence>
<comment type="caution">
    <text evidence="2">The sequence shown here is derived from an EMBL/GenBank/DDBJ whole genome shotgun (WGS) entry which is preliminary data.</text>
</comment>
<dbReference type="Proteomes" id="UP001367676">
    <property type="component" value="Unassembled WGS sequence"/>
</dbReference>